<keyword evidence="3" id="KW-1185">Reference proteome</keyword>
<protein>
    <submittedName>
        <fullName evidence="2">Uncharacterized protein</fullName>
    </submittedName>
</protein>
<dbReference type="RefSeq" id="WP_125083253.1">
    <property type="nucleotide sequence ID" value="NZ_CP034248.1"/>
</dbReference>
<proteinExistence type="predicted"/>
<dbReference type="Proteomes" id="UP000273145">
    <property type="component" value="Chromosome"/>
</dbReference>
<gene>
    <name evidence="2" type="ORF">EIM92_14490</name>
</gene>
<dbReference type="AlphaFoldDB" id="A0A3Q8SC29"/>
<name>A0A3Q8SC29_9BACL</name>
<dbReference type="OrthoDB" id="2678892at2"/>
<reference evidence="2 3" key="1">
    <citation type="submission" date="2018-11" db="EMBL/GenBank/DDBJ databases">
        <title>Genome sequencing of Paenibacillus lentus DSM25539(T).</title>
        <authorList>
            <person name="Kook J.-K."/>
            <person name="Park S.-N."/>
            <person name="Lim Y.K."/>
        </authorList>
    </citation>
    <scope>NUCLEOTIDE SEQUENCE [LARGE SCALE GENOMIC DNA]</scope>
    <source>
        <strain evidence="2 3">DSM 25539</strain>
    </source>
</reference>
<feature type="transmembrane region" description="Helical" evidence="1">
    <location>
        <begin position="108"/>
        <end position="127"/>
    </location>
</feature>
<organism evidence="2 3">
    <name type="scientific">Paenibacillus lentus</name>
    <dbReference type="NCBI Taxonomy" id="1338368"/>
    <lineage>
        <taxon>Bacteria</taxon>
        <taxon>Bacillati</taxon>
        <taxon>Bacillota</taxon>
        <taxon>Bacilli</taxon>
        <taxon>Bacillales</taxon>
        <taxon>Paenibacillaceae</taxon>
        <taxon>Paenibacillus</taxon>
    </lineage>
</organism>
<sequence length="163" mass="18453">MNERELNKVSTKGKNNEDNLLIWSKYILGELDEQQSKHAESLLVHDPNALEAYMAALSSLEERLPGLQQEDAFIEELMHRLPASGEAQQARGEVKRQAGKRRIREHPLFNYVIAASITLFLLSFGVFDHMTSGAYHVVPPSSEPPLSERIMEKTSGWIDQLKP</sequence>
<dbReference type="EMBL" id="CP034248">
    <property type="protein sequence ID" value="AZK47217.1"/>
    <property type="molecule type" value="Genomic_DNA"/>
</dbReference>
<dbReference type="KEGG" id="plen:EIM92_14490"/>
<keyword evidence="1" id="KW-1133">Transmembrane helix</keyword>
<accession>A0A3Q8SC29</accession>
<evidence type="ECO:0000256" key="1">
    <source>
        <dbReference type="SAM" id="Phobius"/>
    </source>
</evidence>
<keyword evidence="1" id="KW-0472">Membrane</keyword>
<evidence type="ECO:0000313" key="2">
    <source>
        <dbReference type="EMBL" id="AZK47217.1"/>
    </source>
</evidence>
<evidence type="ECO:0000313" key="3">
    <source>
        <dbReference type="Proteomes" id="UP000273145"/>
    </source>
</evidence>
<keyword evidence="1" id="KW-0812">Transmembrane</keyword>